<feature type="signal peptide" evidence="1">
    <location>
        <begin position="1"/>
        <end position="20"/>
    </location>
</feature>
<dbReference type="EMBL" id="MKHE01000010">
    <property type="protein sequence ID" value="OWK11330.1"/>
    <property type="molecule type" value="Genomic_DNA"/>
</dbReference>
<gene>
    <name evidence="2" type="ORF">Celaphus_00007153</name>
</gene>
<keyword evidence="1" id="KW-0732">Signal</keyword>
<organism evidence="2 3">
    <name type="scientific">Cervus elaphus hippelaphus</name>
    <name type="common">European red deer</name>
    <dbReference type="NCBI Taxonomy" id="46360"/>
    <lineage>
        <taxon>Eukaryota</taxon>
        <taxon>Metazoa</taxon>
        <taxon>Chordata</taxon>
        <taxon>Craniata</taxon>
        <taxon>Vertebrata</taxon>
        <taxon>Euteleostomi</taxon>
        <taxon>Mammalia</taxon>
        <taxon>Eutheria</taxon>
        <taxon>Laurasiatheria</taxon>
        <taxon>Artiodactyla</taxon>
        <taxon>Ruminantia</taxon>
        <taxon>Pecora</taxon>
        <taxon>Cervidae</taxon>
        <taxon>Cervinae</taxon>
        <taxon>Cervus</taxon>
    </lineage>
</organism>
<evidence type="ECO:0000313" key="3">
    <source>
        <dbReference type="Proteomes" id="UP000242450"/>
    </source>
</evidence>
<sequence>MPSAPRPAGVITRLLALTLGLHQQSPGPRTPTQVAATTHFTLGRIFSSPATNPEENETNFLSAAREVAATTHFTLGRIFSSLATNPDGNETNFLSAAREAA</sequence>
<reference evidence="2 3" key="1">
    <citation type="journal article" date="2018" name="Mol. Genet. Genomics">
        <title>The red deer Cervus elaphus genome CerEla1.0: sequencing, annotating, genes, and chromosomes.</title>
        <authorList>
            <person name="Bana N.A."/>
            <person name="Nyiri A."/>
            <person name="Nagy J."/>
            <person name="Frank K."/>
            <person name="Nagy T."/>
            <person name="Steger V."/>
            <person name="Schiller M."/>
            <person name="Lakatos P."/>
            <person name="Sugar L."/>
            <person name="Horn P."/>
            <person name="Barta E."/>
            <person name="Orosz L."/>
        </authorList>
    </citation>
    <scope>NUCLEOTIDE SEQUENCE [LARGE SCALE GENOMIC DNA]</scope>
    <source>
        <strain evidence="2">Hungarian</strain>
    </source>
</reference>
<name>A0A212CZB0_CEREH</name>
<proteinExistence type="predicted"/>
<accession>A0A212CZB0</accession>
<dbReference type="Proteomes" id="UP000242450">
    <property type="component" value="Chromosome 10"/>
</dbReference>
<protein>
    <submittedName>
        <fullName evidence="2">Uncharacterized protein</fullName>
    </submittedName>
</protein>
<evidence type="ECO:0000313" key="2">
    <source>
        <dbReference type="EMBL" id="OWK11330.1"/>
    </source>
</evidence>
<dbReference type="AlphaFoldDB" id="A0A212CZB0"/>
<feature type="chain" id="PRO_5012668163" evidence="1">
    <location>
        <begin position="21"/>
        <end position="101"/>
    </location>
</feature>
<evidence type="ECO:0000256" key="1">
    <source>
        <dbReference type="SAM" id="SignalP"/>
    </source>
</evidence>
<keyword evidence="3" id="KW-1185">Reference proteome</keyword>
<comment type="caution">
    <text evidence="2">The sequence shown here is derived from an EMBL/GenBank/DDBJ whole genome shotgun (WGS) entry which is preliminary data.</text>
</comment>